<dbReference type="InterPro" id="IPR002306">
    <property type="entry name" value="Trp-tRNA-ligase"/>
</dbReference>
<dbReference type="Gene3D" id="1.10.240.10">
    <property type="entry name" value="Tyrosyl-Transfer RNA Synthetase"/>
    <property type="match status" value="1"/>
</dbReference>
<dbReference type="SUPFAM" id="SSF52374">
    <property type="entry name" value="Nucleotidylyl transferase"/>
    <property type="match status" value="1"/>
</dbReference>
<dbReference type="InterPro" id="IPR002305">
    <property type="entry name" value="aa-tRNA-synth_Ic"/>
</dbReference>
<dbReference type="PANTHER" id="PTHR43766">
    <property type="entry name" value="TRYPTOPHAN--TRNA LIGASE, MITOCHONDRIAL"/>
    <property type="match status" value="1"/>
</dbReference>
<keyword evidence="5 9" id="KW-0067">ATP-binding</keyword>
<gene>
    <name evidence="10" type="ORF">DUNSADRAFT_8570</name>
</gene>
<name>A0ABQ7GJ57_DUNSA</name>
<dbReference type="Proteomes" id="UP000815325">
    <property type="component" value="Unassembled WGS sequence"/>
</dbReference>
<keyword evidence="7 9" id="KW-0030">Aminoacyl-tRNA synthetase</keyword>
<dbReference type="NCBIfam" id="TIGR00233">
    <property type="entry name" value="trpS"/>
    <property type="match status" value="1"/>
</dbReference>
<dbReference type="PRINTS" id="PR01039">
    <property type="entry name" value="TRNASYNTHTRP"/>
</dbReference>
<comment type="caution">
    <text evidence="10">The sequence shown here is derived from an EMBL/GenBank/DDBJ whole genome shotgun (WGS) entry which is preliminary data.</text>
</comment>
<keyword evidence="6 9" id="KW-0648">Protein biosynthesis</keyword>
<evidence type="ECO:0000256" key="1">
    <source>
        <dbReference type="ARBA" id="ARBA00005594"/>
    </source>
</evidence>
<comment type="similarity">
    <text evidence="1 9">Belongs to the class-I aminoacyl-tRNA synthetase family.</text>
</comment>
<keyword evidence="4 9" id="KW-0547">Nucleotide-binding</keyword>
<accession>A0ABQ7GJ57</accession>
<dbReference type="EC" id="6.1.1.2" evidence="2"/>
<reference evidence="10" key="1">
    <citation type="submission" date="2017-08" db="EMBL/GenBank/DDBJ databases">
        <authorList>
            <person name="Polle J.E."/>
            <person name="Barry K."/>
            <person name="Cushman J."/>
            <person name="Schmutz J."/>
            <person name="Tran D."/>
            <person name="Hathwaick L.T."/>
            <person name="Yim W.C."/>
            <person name="Jenkins J."/>
            <person name="Mckie-Krisberg Z.M."/>
            <person name="Prochnik S."/>
            <person name="Lindquist E."/>
            <person name="Dockter R.B."/>
            <person name="Adam C."/>
            <person name="Molina H."/>
            <person name="Bunkerborg J."/>
            <person name="Jin E."/>
            <person name="Buchheim M."/>
            <person name="Magnuson J."/>
        </authorList>
    </citation>
    <scope>NUCLEOTIDE SEQUENCE</scope>
    <source>
        <strain evidence="10">CCAP 19/18</strain>
    </source>
</reference>
<protein>
    <recommendedName>
        <fullName evidence="2">tryptophan--tRNA ligase</fullName>
        <ecNumber evidence="2">6.1.1.2</ecNumber>
    </recommendedName>
    <alternativeName>
        <fullName evidence="8">Tryptophanyl-tRNA synthetase</fullName>
    </alternativeName>
</protein>
<evidence type="ECO:0000256" key="8">
    <source>
        <dbReference type="ARBA" id="ARBA00030268"/>
    </source>
</evidence>
<evidence type="ECO:0000256" key="6">
    <source>
        <dbReference type="ARBA" id="ARBA00022917"/>
    </source>
</evidence>
<proteinExistence type="inferred from homology"/>
<keyword evidence="11" id="KW-1185">Reference proteome</keyword>
<dbReference type="EMBL" id="MU069744">
    <property type="protein sequence ID" value="KAF5834646.1"/>
    <property type="molecule type" value="Genomic_DNA"/>
</dbReference>
<evidence type="ECO:0000256" key="9">
    <source>
        <dbReference type="RuleBase" id="RU363036"/>
    </source>
</evidence>
<evidence type="ECO:0000256" key="4">
    <source>
        <dbReference type="ARBA" id="ARBA00022741"/>
    </source>
</evidence>
<dbReference type="Gene3D" id="3.40.50.620">
    <property type="entry name" value="HUPs"/>
    <property type="match status" value="1"/>
</dbReference>
<evidence type="ECO:0000313" key="10">
    <source>
        <dbReference type="EMBL" id="KAF5834646.1"/>
    </source>
</evidence>
<dbReference type="Pfam" id="PF00579">
    <property type="entry name" value="tRNA-synt_1b"/>
    <property type="match status" value="1"/>
</dbReference>
<evidence type="ECO:0000256" key="5">
    <source>
        <dbReference type="ARBA" id="ARBA00022840"/>
    </source>
</evidence>
<dbReference type="InterPro" id="IPR050203">
    <property type="entry name" value="Trp-tRNA_synthetase"/>
</dbReference>
<dbReference type="InterPro" id="IPR014729">
    <property type="entry name" value="Rossmann-like_a/b/a_fold"/>
</dbReference>
<sequence>MWLPCSTCILCPCCADPCVSTRRAQEVAQLKTTPFGCLALRTSILCPCCAVPFVSTRRAQEIDRLETPPFGFPAQPTCMLCPCCAVPCVSARRVQEVAQLETTPFNCLALRTSILCPCCAIPFVSTCIAQEVAQLEATPFGCLALRTSIVCPCCAVPFSHVSAHAELQWLLNCVTPIGWLNRMIQFKEKSRKQGEEVRAGLLTYPVLMAADILLYQTDLVPVGEDQKQHLELTRDIAERVNNLYGGKSWKKRGGRGGRIFRIPEPMIPPAGARVMSLQDGTAKMSKSAENELSRVNLTDSPEVIANKIKRCKTDAFDGLEFDNPERPECTNLLTLYQLAAGRSREEVLAECASMRWGQFKPLLMDALVEHLRPLQTKYTDLMSDVGYVDSVLLKGASHANETAQTTLNSCKDAMGFVVPPRR</sequence>
<organism evidence="10 11">
    <name type="scientific">Dunaliella salina</name>
    <name type="common">Green alga</name>
    <name type="synonym">Protococcus salinus</name>
    <dbReference type="NCBI Taxonomy" id="3046"/>
    <lineage>
        <taxon>Eukaryota</taxon>
        <taxon>Viridiplantae</taxon>
        <taxon>Chlorophyta</taxon>
        <taxon>core chlorophytes</taxon>
        <taxon>Chlorophyceae</taxon>
        <taxon>CS clade</taxon>
        <taxon>Chlamydomonadales</taxon>
        <taxon>Dunaliellaceae</taxon>
        <taxon>Dunaliella</taxon>
    </lineage>
</organism>
<dbReference type="PANTHER" id="PTHR43766:SF1">
    <property type="entry name" value="TRYPTOPHAN--TRNA LIGASE, MITOCHONDRIAL"/>
    <property type="match status" value="1"/>
</dbReference>
<evidence type="ECO:0000256" key="7">
    <source>
        <dbReference type="ARBA" id="ARBA00023146"/>
    </source>
</evidence>
<evidence type="ECO:0000256" key="2">
    <source>
        <dbReference type="ARBA" id="ARBA00013161"/>
    </source>
</evidence>
<evidence type="ECO:0000256" key="3">
    <source>
        <dbReference type="ARBA" id="ARBA00022598"/>
    </source>
</evidence>
<keyword evidence="3 9" id="KW-0436">Ligase</keyword>
<evidence type="ECO:0000313" key="11">
    <source>
        <dbReference type="Proteomes" id="UP000815325"/>
    </source>
</evidence>